<accession>A0A8H7XNA2</accession>
<gene>
    <name evidence="3" type="ORF">JR316_011199</name>
</gene>
<comment type="caution">
    <text evidence="3">The sequence shown here is derived from an EMBL/GenBank/DDBJ whole genome shotgun (WGS) entry which is preliminary data.</text>
</comment>
<proteinExistence type="predicted"/>
<evidence type="ECO:0000313" key="3">
    <source>
        <dbReference type="EMBL" id="KAG5164002.1"/>
    </source>
</evidence>
<protein>
    <recommendedName>
        <fullName evidence="2">DUF6533 domain-containing protein</fullName>
    </recommendedName>
</protein>
<feature type="transmembrane region" description="Helical" evidence="1">
    <location>
        <begin position="132"/>
        <end position="153"/>
    </location>
</feature>
<evidence type="ECO:0000256" key="1">
    <source>
        <dbReference type="SAM" id="Phobius"/>
    </source>
</evidence>
<feature type="domain" description="DUF6533" evidence="2">
    <location>
        <begin position="26"/>
        <end position="61"/>
    </location>
</feature>
<keyword evidence="1" id="KW-0812">Transmembrane</keyword>
<dbReference type="InterPro" id="IPR045340">
    <property type="entry name" value="DUF6533"/>
</dbReference>
<dbReference type="Pfam" id="PF20151">
    <property type="entry name" value="DUF6533"/>
    <property type="match status" value="1"/>
</dbReference>
<evidence type="ECO:0000259" key="2">
    <source>
        <dbReference type="Pfam" id="PF20151"/>
    </source>
</evidence>
<organism evidence="3">
    <name type="scientific">Psilocybe cubensis</name>
    <name type="common">Psychedelic mushroom</name>
    <name type="synonym">Stropharia cubensis</name>
    <dbReference type="NCBI Taxonomy" id="181762"/>
    <lineage>
        <taxon>Eukaryota</taxon>
        <taxon>Fungi</taxon>
        <taxon>Dikarya</taxon>
        <taxon>Basidiomycota</taxon>
        <taxon>Agaricomycotina</taxon>
        <taxon>Agaricomycetes</taxon>
        <taxon>Agaricomycetidae</taxon>
        <taxon>Agaricales</taxon>
        <taxon>Agaricineae</taxon>
        <taxon>Strophariaceae</taxon>
        <taxon>Psilocybe</taxon>
    </lineage>
</organism>
<dbReference type="EMBL" id="JAFIQS010000013">
    <property type="protein sequence ID" value="KAG5164002.1"/>
    <property type="molecule type" value="Genomic_DNA"/>
</dbReference>
<keyword evidence="1" id="KW-1133">Transmembrane helix</keyword>
<feature type="transmembrane region" description="Helical" evidence="1">
    <location>
        <begin position="81"/>
        <end position="97"/>
    </location>
</feature>
<feature type="transmembrane region" description="Helical" evidence="1">
    <location>
        <begin position="47"/>
        <end position="69"/>
    </location>
</feature>
<dbReference type="AlphaFoldDB" id="A0A8H7XNA2"/>
<feature type="transmembrane region" description="Helical" evidence="1">
    <location>
        <begin position="103"/>
        <end position="120"/>
    </location>
</feature>
<sequence length="356" mass="40901">MYLWSTEYILSSHSLTASSMILWGKVYDYIITFSNEVNYMWLQPWKFGTFLFFANRYIPFIDTFMGLYLNFSTSSPATCKVYYIIITCTISLLFASLHYSPNLPGLIAIGLMVSELILLLRTWSLWEKSRRILCVLGVVSFCTFTPGLVVTVLEINSYKFAVIPEGGRGCHLYSASKLIMIAYILVAVSETGNTYSSIAILPQRLKFSNSPSTAVVLLTIYKGYRHMLNTRKSWVKHVYRHVITMANVIIPIYASEPKYKNYLVVPQRVFHSIFCNRVVLLIEGQVTRRRLMAAHLSRARTVSKSNYTANIMEMETNIEGTRYTTHGGPDLDMDMDLDDDTQIMEMSTYHHQDWTM</sequence>
<reference evidence="3" key="1">
    <citation type="submission" date="2021-02" db="EMBL/GenBank/DDBJ databases">
        <title>Psilocybe cubensis genome.</title>
        <authorList>
            <person name="Mckernan K.J."/>
            <person name="Crawford S."/>
            <person name="Trippe A."/>
            <person name="Kane L.T."/>
            <person name="Mclaughlin S."/>
        </authorList>
    </citation>
    <scope>NUCLEOTIDE SEQUENCE [LARGE SCALE GENOMIC DNA]</scope>
    <source>
        <strain evidence="3">MGC-MH-2018</strain>
    </source>
</reference>
<keyword evidence="1" id="KW-0472">Membrane</keyword>
<name>A0A8H7XNA2_PSICU</name>